<reference evidence="2" key="1">
    <citation type="journal article" date="2020" name="Nat. Commun.">
        <title>Genome sequence of the cluster root forming white lupin.</title>
        <authorList>
            <person name="Hufnagel B."/>
            <person name="Marques A."/>
            <person name="Soriano A."/>
            <person name="Marques L."/>
            <person name="Divol F."/>
            <person name="Doumas P."/>
            <person name="Sallet E."/>
            <person name="Mancinotti D."/>
            <person name="Carrere S."/>
            <person name="Marande W."/>
            <person name="Arribat S."/>
            <person name="Keller J."/>
            <person name="Huneau C."/>
            <person name="Blein T."/>
            <person name="Aime D."/>
            <person name="Laguerre M."/>
            <person name="Taylor J."/>
            <person name="Schubert V."/>
            <person name="Nelson M."/>
            <person name="Geu-Flores F."/>
            <person name="Crespi M."/>
            <person name="Gallardo-Guerrero K."/>
            <person name="Delaux P.-M."/>
            <person name="Salse J."/>
            <person name="Berges H."/>
            <person name="Guyot R."/>
            <person name="Gouzy J."/>
            <person name="Peret B."/>
        </authorList>
    </citation>
    <scope>NUCLEOTIDE SEQUENCE [LARGE SCALE GENOMIC DNA]</scope>
    <source>
        <strain evidence="2">cv. Amiga</strain>
    </source>
</reference>
<evidence type="ECO:0000313" key="1">
    <source>
        <dbReference type="EMBL" id="KAE9607024.1"/>
    </source>
</evidence>
<name>A0A6A4Q0I9_LUPAL</name>
<accession>A0A6A4Q0I9</accession>
<proteinExistence type="predicted"/>
<organism evidence="1 2">
    <name type="scientific">Lupinus albus</name>
    <name type="common">White lupine</name>
    <name type="synonym">Lupinus termis</name>
    <dbReference type="NCBI Taxonomy" id="3870"/>
    <lineage>
        <taxon>Eukaryota</taxon>
        <taxon>Viridiplantae</taxon>
        <taxon>Streptophyta</taxon>
        <taxon>Embryophyta</taxon>
        <taxon>Tracheophyta</taxon>
        <taxon>Spermatophyta</taxon>
        <taxon>Magnoliopsida</taxon>
        <taxon>eudicotyledons</taxon>
        <taxon>Gunneridae</taxon>
        <taxon>Pentapetalae</taxon>
        <taxon>rosids</taxon>
        <taxon>fabids</taxon>
        <taxon>Fabales</taxon>
        <taxon>Fabaceae</taxon>
        <taxon>Papilionoideae</taxon>
        <taxon>50 kb inversion clade</taxon>
        <taxon>genistoids sensu lato</taxon>
        <taxon>core genistoids</taxon>
        <taxon>Genisteae</taxon>
        <taxon>Lupinus</taxon>
    </lineage>
</organism>
<comment type="caution">
    <text evidence="1">The sequence shown here is derived from an EMBL/GenBank/DDBJ whole genome shotgun (WGS) entry which is preliminary data.</text>
</comment>
<dbReference type="AlphaFoldDB" id="A0A6A4Q0I9"/>
<evidence type="ECO:0000313" key="2">
    <source>
        <dbReference type="Proteomes" id="UP000447434"/>
    </source>
</evidence>
<dbReference type="EMBL" id="WOCE01000009">
    <property type="protein sequence ID" value="KAE9607024.1"/>
    <property type="molecule type" value="Genomic_DNA"/>
</dbReference>
<gene>
    <name evidence="1" type="ORF">Lalb_Chr09g0325701</name>
</gene>
<dbReference type="Proteomes" id="UP000447434">
    <property type="component" value="Chromosome 9"/>
</dbReference>
<protein>
    <submittedName>
        <fullName evidence="1">Uncharacterized protein</fullName>
    </submittedName>
</protein>
<sequence>MTPPPFSLLGWIIWSSLFSWRWNRVAALSLLLVSNLQQSPKLLSQRNVS</sequence>
<keyword evidence="2" id="KW-1185">Reference proteome</keyword>